<evidence type="ECO:0000256" key="15">
    <source>
        <dbReference type="SAM" id="Phobius"/>
    </source>
</evidence>
<dbReference type="GO" id="GO:0008270">
    <property type="term" value="F:zinc ion binding"/>
    <property type="evidence" value="ECO:0007669"/>
    <property type="project" value="UniProtKB-KW"/>
</dbReference>
<feature type="region of interest" description="Disordered" evidence="14">
    <location>
        <begin position="245"/>
        <end position="377"/>
    </location>
</feature>
<evidence type="ECO:0000256" key="13">
    <source>
        <dbReference type="PROSITE-ProRule" id="PRU00322"/>
    </source>
</evidence>
<feature type="region of interest" description="Disordered" evidence="14">
    <location>
        <begin position="121"/>
        <end position="226"/>
    </location>
</feature>
<feature type="transmembrane region" description="Helical" evidence="15">
    <location>
        <begin position="595"/>
        <end position="613"/>
    </location>
</feature>
<feature type="compositionally biased region" description="Basic and acidic residues" evidence="14">
    <location>
        <begin position="351"/>
        <end position="363"/>
    </location>
</feature>
<keyword evidence="9" id="KW-0694">RNA-binding</keyword>
<feature type="compositionally biased region" description="Basic and acidic residues" evidence="14">
    <location>
        <begin position="310"/>
        <end position="326"/>
    </location>
</feature>
<keyword evidence="4 15" id="KW-0812">Transmembrane</keyword>
<dbReference type="InterPro" id="IPR036443">
    <property type="entry name" value="Znf_RanBP2_sf"/>
</dbReference>
<evidence type="ECO:0000256" key="1">
    <source>
        <dbReference type="ARBA" id="ARBA00004123"/>
    </source>
</evidence>
<evidence type="ECO:0000256" key="12">
    <source>
        <dbReference type="ARBA" id="ARBA00023242"/>
    </source>
</evidence>
<dbReference type="Pfam" id="PF00641">
    <property type="entry name" value="Zn_ribbon_RanBP"/>
    <property type="match status" value="1"/>
</dbReference>
<feature type="compositionally biased region" description="Basic residues" evidence="14">
    <location>
        <begin position="327"/>
        <end position="350"/>
    </location>
</feature>
<evidence type="ECO:0000256" key="7">
    <source>
        <dbReference type="ARBA" id="ARBA00022771"/>
    </source>
</evidence>
<dbReference type="GO" id="GO:0005794">
    <property type="term" value="C:Golgi apparatus"/>
    <property type="evidence" value="ECO:0007669"/>
    <property type="project" value="InterPro"/>
</dbReference>
<evidence type="ECO:0000256" key="3">
    <source>
        <dbReference type="ARBA" id="ARBA00010596"/>
    </source>
</evidence>
<feature type="compositionally biased region" description="Basic and acidic residues" evidence="14">
    <location>
        <begin position="188"/>
        <end position="206"/>
    </location>
</feature>
<feature type="compositionally biased region" description="Basic and acidic residues" evidence="14">
    <location>
        <begin position="267"/>
        <end position="300"/>
    </location>
</feature>
<keyword evidence="12" id="KW-0539">Nucleus</keyword>
<evidence type="ECO:0000256" key="14">
    <source>
        <dbReference type="SAM" id="MobiDB-lite"/>
    </source>
</evidence>
<dbReference type="Gene3D" id="4.10.1060.10">
    <property type="entry name" value="Zinc finger, RanBP2-type"/>
    <property type="match status" value="2"/>
</dbReference>
<feature type="domain" description="RanBP2-type" evidence="16">
    <location>
        <begin position="10"/>
        <end position="41"/>
    </location>
</feature>
<proteinExistence type="inferred from homology"/>
<dbReference type="GO" id="GO:0016020">
    <property type="term" value="C:membrane"/>
    <property type="evidence" value="ECO:0007669"/>
    <property type="project" value="UniProtKB-SubCell"/>
</dbReference>
<feature type="region of interest" description="Disordered" evidence="14">
    <location>
        <begin position="634"/>
        <end position="737"/>
    </location>
</feature>
<dbReference type="PANTHER" id="PTHR12822">
    <property type="entry name" value="PROTEIN YIPF"/>
    <property type="match status" value="1"/>
</dbReference>
<evidence type="ECO:0000256" key="11">
    <source>
        <dbReference type="ARBA" id="ARBA00023136"/>
    </source>
</evidence>
<evidence type="ECO:0000256" key="5">
    <source>
        <dbReference type="ARBA" id="ARBA00022723"/>
    </source>
</evidence>
<dbReference type="Pfam" id="PF04893">
    <property type="entry name" value="Yip1"/>
    <property type="match status" value="1"/>
</dbReference>
<feature type="compositionally biased region" description="Acidic residues" evidence="14">
    <location>
        <begin position="207"/>
        <end position="221"/>
    </location>
</feature>
<keyword evidence="10 15" id="KW-1133">Transmembrane helix</keyword>
<evidence type="ECO:0000256" key="9">
    <source>
        <dbReference type="ARBA" id="ARBA00022884"/>
    </source>
</evidence>
<keyword evidence="8" id="KW-0862">Zinc</keyword>
<feature type="compositionally biased region" description="Polar residues" evidence="14">
    <location>
        <begin position="700"/>
        <end position="721"/>
    </location>
</feature>
<keyword evidence="6" id="KW-0677">Repeat</keyword>
<evidence type="ECO:0000313" key="18">
    <source>
        <dbReference type="WBParaSite" id="MBELARI_LOCUS21565"/>
    </source>
</evidence>
<dbReference type="GO" id="GO:0003723">
    <property type="term" value="F:RNA binding"/>
    <property type="evidence" value="ECO:0007669"/>
    <property type="project" value="UniProtKB-KW"/>
</dbReference>
<feature type="compositionally biased region" description="Basic and acidic residues" evidence="14">
    <location>
        <begin position="722"/>
        <end position="731"/>
    </location>
</feature>
<evidence type="ECO:0000256" key="6">
    <source>
        <dbReference type="ARBA" id="ARBA00022737"/>
    </source>
</evidence>
<dbReference type="PROSITE" id="PS01358">
    <property type="entry name" value="ZF_RANBP2_1"/>
    <property type="match status" value="2"/>
</dbReference>
<evidence type="ECO:0000313" key="17">
    <source>
        <dbReference type="Proteomes" id="UP000887575"/>
    </source>
</evidence>
<evidence type="ECO:0000256" key="4">
    <source>
        <dbReference type="ARBA" id="ARBA00022692"/>
    </source>
</evidence>
<evidence type="ECO:0000256" key="8">
    <source>
        <dbReference type="ARBA" id="ARBA00022833"/>
    </source>
</evidence>
<dbReference type="SUPFAM" id="SSF90209">
    <property type="entry name" value="Ran binding protein zinc finger-like"/>
    <property type="match status" value="2"/>
</dbReference>
<feature type="domain" description="RanBP2-type" evidence="16">
    <location>
        <begin position="63"/>
        <end position="92"/>
    </location>
</feature>
<organism evidence="17 18">
    <name type="scientific">Mesorhabditis belari</name>
    <dbReference type="NCBI Taxonomy" id="2138241"/>
    <lineage>
        <taxon>Eukaryota</taxon>
        <taxon>Metazoa</taxon>
        <taxon>Ecdysozoa</taxon>
        <taxon>Nematoda</taxon>
        <taxon>Chromadorea</taxon>
        <taxon>Rhabditida</taxon>
        <taxon>Rhabditina</taxon>
        <taxon>Rhabditomorpha</taxon>
        <taxon>Rhabditoidea</taxon>
        <taxon>Rhabditidae</taxon>
        <taxon>Mesorhabditinae</taxon>
        <taxon>Mesorhabditis</taxon>
    </lineage>
</organism>
<name>A0AAF3F5A6_9BILA</name>
<feature type="transmembrane region" description="Helical" evidence="15">
    <location>
        <begin position="565"/>
        <end position="588"/>
    </location>
</feature>
<accession>A0AAF3F5A6</accession>
<dbReference type="GO" id="GO:0031267">
    <property type="term" value="F:small GTPase binding"/>
    <property type="evidence" value="ECO:0007669"/>
    <property type="project" value="InterPro"/>
</dbReference>
<reference evidence="18" key="1">
    <citation type="submission" date="2024-02" db="UniProtKB">
        <authorList>
            <consortium name="WormBaseParasite"/>
        </authorList>
    </citation>
    <scope>IDENTIFICATION</scope>
</reference>
<keyword evidence="11 15" id="KW-0472">Membrane</keyword>
<feature type="transmembrane region" description="Helical" evidence="15">
    <location>
        <begin position="507"/>
        <end position="527"/>
    </location>
</feature>
<protein>
    <submittedName>
        <fullName evidence="18">RanBP2-type domain-containing protein</fullName>
    </submittedName>
</protein>
<comment type="similarity">
    <text evidence="3">Belongs to the YIP1 family.</text>
</comment>
<feature type="compositionally biased region" description="Acidic residues" evidence="14">
    <location>
        <begin position="142"/>
        <end position="160"/>
    </location>
</feature>
<sequence length="737" mass="83201">MSAKERRALREGEWACTDPKCTEVNAERTLFCQSCGRAKPKPKAKVGREIGKDAAEKSKGLFAAEDWICTKCGNVNWARRNTCNICNAKKLGDTERRTGYGGGYMDRQDVEYIQREDDAEFDEFGRKKKRKQSADGAKAGETQDDEIEEVNDFNQPEEESEKSSGSETSASDEGSGHEDEDEDEDLDKYDLTADDTELKDKAKSKENDEDDENEEEDDDLDKYDLTAGIEITPLQLAVANKANEDYDSDCTCSCSGGECSCSESESEIERRREEEKKKERELQKENEKQKDQDREKDREKDRKRKRSRSREKDRKRSRSRERDRERKRSRSRSKDKKRSRSRDKTRRSRDRSRSRDRRRDRLCFPKQSTRASEMSGLQFQSFTSADFSTSASNEQGFNGKIGDKNQDDGSAATTGTKRNFFSFSFYQQFFDVDTEQVTKRLMNSVIPTHNSFIADFIQPMPDLYGPFWVAVTLVFSIGIFSNIAQYIENEGGTGEYGSDFRMVTGASTLITSYLVFIPLILYALIWYRKSEVQFSYFEILCAYGYSLTIFIPVSLLWVIDVGALRWALIGISVALSGTVLVKALWPAFKNDANKLISFGVVFGIIFFHFLLALCFKEYFFDAVHGRSPAPLGKNEVDVSKPPIGAQGVPDHSNSSIVPPPVLPKLPAKAESQKVPIDNSTVVAPNPDRKNDVVNAVSPPVSGTNTNANDTKPADSQPNNAVEQKDKKESKNETAAIQ</sequence>
<keyword evidence="5" id="KW-0479">Metal-binding</keyword>
<dbReference type="AlphaFoldDB" id="A0AAF3F5A6"/>
<dbReference type="InterPro" id="IPR039765">
    <property type="entry name" value="Yip5/YIPF1/YIPF2"/>
</dbReference>
<comment type="subcellular location">
    <subcellularLocation>
        <location evidence="2">Membrane</location>
        <topology evidence="2">Multi-pass membrane protein</topology>
    </subcellularLocation>
    <subcellularLocation>
        <location evidence="1">Nucleus</location>
    </subcellularLocation>
</comment>
<keyword evidence="7 13" id="KW-0863">Zinc-finger</keyword>
<dbReference type="InterPro" id="IPR001876">
    <property type="entry name" value="Znf_RanBP2"/>
</dbReference>
<evidence type="ECO:0000256" key="10">
    <source>
        <dbReference type="ARBA" id="ARBA00022989"/>
    </source>
</evidence>
<feature type="transmembrane region" description="Helical" evidence="15">
    <location>
        <begin position="539"/>
        <end position="559"/>
    </location>
</feature>
<dbReference type="SMART" id="SM00547">
    <property type="entry name" value="ZnF_RBZ"/>
    <property type="match status" value="2"/>
</dbReference>
<dbReference type="InterPro" id="IPR006977">
    <property type="entry name" value="Yip1_dom"/>
</dbReference>
<feature type="compositionally biased region" description="Polar residues" evidence="14">
    <location>
        <begin position="366"/>
        <end position="377"/>
    </location>
</feature>
<dbReference type="PANTHER" id="PTHR12822:SF2">
    <property type="entry name" value="PROTEIN YIPF"/>
    <property type="match status" value="1"/>
</dbReference>
<dbReference type="WBParaSite" id="MBELARI_LOCUS21565">
    <property type="protein sequence ID" value="MBELARI_LOCUS21565"/>
    <property type="gene ID" value="MBELARI_LOCUS21565"/>
</dbReference>
<feature type="compositionally biased region" description="Acidic residues" evidence="14">
    <location>
        <begin position="178"/>
        <end position="187"/>
    </location>
</feature>
<keyword evidence="17" id="KW-1185">Reference proteome</keyword>
<dbReference type="Proteomes" id="UP000887575">
    <property type="component" value="Unassembled WGS sequence"/>
</dbReference>
<evidence type="ECO:0000259" key="16">
    <source>
        <dbReference type="PROSITE" id="PS50199"/>
    </source>
</evidence>
<dbReference type="GO" id="GO:0005634">
    <property type="term" value="C:nucleus"/>
    <property type="evidence" value="ECO:0007669"/>
    <property type="project" value="UniProtKB-SubCell"/>
</dbReference>
<feature type="transmembrane region" description="Helical" evidence="15">
    <location>
        <begin position="467"/>
        <end position="487"/>
    </location>
</feature>
<feature type="region of interest" description="Disordered" evidence="14">
    <location>
        <begin position="390"/>
        <end position="411"/>
    </location>
</feature>
<evidence type="ECO:0000256" key="2">
    <source>
        <dbReference type="ARBA" id="ARBA00004141"/>
    </source>
</evidence>
<feature type="compositionally biased region" description="Low complexity" evidence="14">
    <location>
        <begin position="254"/>
        <end position="263"/>
    </location>
</feature>
<feature type="compositionally biased region" description="Low complexity" evidence="14">
    <location>
        <begin position="163"/>
        <end position="173"/>
    </location>
</feature>
<dbReference type="FunFam" id="4.10.1060.10:FF:000004">
    <property type="entry name" value="Zinc finger Ran-binding domain-containing protein 2"/>
    <property type="match status" value="1"/>
</dbReference>
<dbReference type="GO" id="GO:0016192">
    <property type="term" value="P:vesicle-mediated transport"/>
    <property type="evidence" value="ECO:0007669"/>
    <property type="project" value="InterPro"/>
</dbReference>
<dbReference type="PROSITE" id="PS50199">
    <property type="entry name" value="ZF_RANBP2_2"/>
    <property type="match status" value="2"/>
</dbReference>